<reference evidence="3" key="1">
    <citation type="submission" date="2023-04" db="EMBL/GenBank/DDBJ databases">
        <title>Genomic characterization of faba bean (Vicia faba) microsymbionts in Mexican soils.</title>
        <authorList>
            <person name="Rivera Orduna F.N."/>
            <person name="Guevara-Luna J."/>
            <person name="Yan J."/>
            <person name="Arroyo-Herrera I."/>
            <person name="Li Y."/>
            <person name="Vasquez-Murrieta M.S."/>
            <person name="Wang E.T."/>
        </authorList>
    </citation>
    <scope>NUCLEOTIDE SEQUENCE</scope>
    <source>
        <strain evidence="3">CH26</strain>
    </source>
</reference>
<dbReference type="PANTHER" id="PTHR38034">
    <property type="entry name" value="INNER MEMBRANE PROTEIN YPJD"/>
    <property type="match status" value="1"/>
</dbReference>
<sequence>VLLTAALLLGLFNVENFLGQHLAHKTVFSVLSWLVFGVLLLGHWRMGWRGQRAVSFTLWGFGLLLLGFLGSKLVLELILHIPA</sequence>
<keyword evidence="1" id="KW-1133">Transmembrane helix</keyword>
<dbReference type="PANTHER" id="PTHR38034:SF1">
    <property type="entry name" value="INNER MEMBRANE PROTEIN YPJD"/>
    <property type="match status" value="1"/>
</dbReference>
<comment type="caution">
    <text evidence="3">The sequence shown here is derived from an EMBL/GenBank/DDBJ whole genome shotgun (WGS) entry which is preliminary data.</text>
</comment>
<dbReference type="RefSeq" id="WP_310866567.1">
    <property type="nucleotide sequence ID" value="NZ_JAVLSF010000913.1"/>
</dbReference>
<protein>
    <submittedName>
        <fullName evidence="3">Cytochrome c biogenesis protein CcsA</fullName>
    </submittedName>
</protein>
<feature type="non-terminal residue" evidence="3">
    <location>
        <position position="1"/>
    </location>
</feature>
<dbReference type="Pfam" id="PF01578">
    <property type="entry name" value="Cytochrom_C_asm"/>
    <property type="match status" value="1"/>
</dbReference>
<dbReference type="GO" id="GO:0017004">
    <property type="term" value="P:cytochrome complex assembly"/>
    <property type="evidence" value="ECO:0007669"/>
    <property type="project" value="InterPro"/>
</dbReference>
<dbReference type="GO" id="GO:0005886">
    <property type="term" value="C:plasma membrane"/>
    <property type="evidence" value="ECO:0007669"/>
    <property type="project" value="TreeGrafter"/>
</dbReference>
<dbReference type="InterPro" id="IPR052372">
    <property type="entry name" value="YpjD/HemX"/>
</dbReference>
<dbReference type="GO" id="GO:0020037">
    <property type="term" value="F:heme binding"/>
    <property type="evidence" value="ECO:0007669"/>
    <property type="project" value="InterPro"/>
</dbReference>
<evidence type="ECO:0000313" key="3">
    <source>
        <dbReference type="EMBL" id="MDR9778527.1"/>
    </source>
</evidence>
<feature type="transmembrane region" description="Helical" evidence="1">
    <location>
        <begin position="26"/>
        <end position="44"/>
    </location>
</feature>
<evidence type="ECO:0000259" key="2">
    <source>
        <dbReference type="Pfam" id="PF01578"/>
    </source>
</evidence>
<proteinExistence type="predicted"/>
<dbReference type="InterPro" id="IPR002541">
    <property type="entry name" value="Cyt_c_assembly"/>
</dbReference>
<dbReference type="Proteomes" id="UP001268610">
    <property type="component" value="Unassembled WGS sequence"/>
</dbReference>
<keyword evidence="1" id="KW-0812">Transmembrane</keyword>
<organism evidence="3 4">
    <name type="scientific">Rhizobium hidalgonense</name>
    <dbReference type="NCBI Taxonomy" id="1538159"/>
    <lineage>
        <taxon>Bacteria</taxon>
        <taxon>Pseudomonadati</taxon>
        <taxon>Pseudomonadota</taxon>
        <taxon>Alphaproteobacteria</taxon>
        <taxon>Hyphomicrobiales</taxon>
        <taxon>Rhizobiaceae</taxon>
        <taxon>Rhizobium/Agrobacterium group</taxon>
        <taxon>Rhizobium</taxon>
    </lineage>
</organism>
<feature type="transmembrane region" description="Helical" evidence="1">
    <location>
        <begin position="56"/>
        <end position="81"/>
    </location>
</feature>
<dbReference type="EMBL" id="JAVLSF010000913">
    <property type="protein sequence ID" value="MDR9778527.1"/>
    <property type="molecule type" value="Genomic_DNA"/>
</dbReference>
<feature type="domain" description="Cytochrome c assembly protein" evidence="2">
    <location>
        <begin position="1"/>
        <end position="78"/>
    </location>
</feature>
<dbReference type="AlphaFoldDB" id="A0AAJ2H3G6"/>
<gene>
    <name evidence="3" type="primary">ccsA</name>
    <name evidence="3" type="ORF">RJJ65_38965</name>
</gene>
<evidence type="ECO:0000313" key="4">
    <source>
        <dbReference type="Proteomes" id="UP001268610"/>
    </source>
</evidence>
<evidence type="ECO:0000256" key="1">
    <source>
        <dbReference type="SAM" id="Phobius"/>
    </source>
</evidence>
<keyword evidence="1" id="KW-0472">Membrane</keyword>
<accession>A0AAJ2H3G6</accession>
<name>A0AAJ2H3G6_9HYPH</name>